<dbReference type="InterPro" id="IPR032675">
    <property type="entry name" value="LRR_dom_sf"/>
</dbReference>
<name>A0A4Z0A0V2_9AGAM</name>
<dbReference type="Proteomes" id="UP000298061">
    <property type="component" value="Unassembled WGS sequence"/>
</dbReference>
<comment type="caution">
    <text evidence="1">The sequence shown here is derived from an EMBL/GenBank/DDBJ whole genome shotgun (WGS) entry which is preliminary data.</text>
</comment>
<dbReference type="AlphaFoldDB" id="A0A4Z0A0V2"/>
<dbReference type="STRING" id="135208.A0A4Z0A0V2"/>
<reference evidence="1 2" key="1">
    <citation type="submission" date="2019-02" db="EMBL/GenBank/DDBJ databases">
        <title>Genome sequencing of the rare red list fungi Hericium alpestre (H. flagellum).</title>
        <authorList>
            <person name="Buettner E."/>
            <person name="Kellner H."/>
        </authorList>
    </citation>
    <scope>NUCLEOTIDE SEQUENCE [LARGE SCALE GENOMIC DNA]</scope>
    <source>
        <strain evidence="1 2">DSM 108284</strain>
    </source>
</reference>
<evidence type="ECO:0000313" key="1">
    <source>
        <dbReference type="EMBL" id="TFY80712.1"/>
    </source>
</evidence>
<dbReference type="EMBL" id="SFCI01000299">
    <property type="protein sequence ID" value="TFY80712.1"/>
    <property type="molecule type" value="Genomic_DNA"/>
</dbReference>
<proteinExistence type="predicted"/>
<dbReference type="OrthoDB" id="2973282at2759"/>
<accession>A0A4Z0A0V2</accession>
<dbReference type="SUPFAM" id="SSF52047">
    <property type="entry name" value="RNI-like"/>
    <property type="match status" value="1"/>
</dbReference>
<sequence>MQDISASRRLMSPYVPVRKAWKNILSAGKRLTSCRLRHQSKPSPILEIPTEILIAIFWSYREISTDVYRVDGKTMGFTIAHVCHRWREVVLDLPFLWTLAQGPPRAIEQIIKRSGSLPISVTIKETPSQPCLLEGTRAALLHTDRLEALTLVGPAFENALQDATSPAPMLDVLEIRISGAEDLPAITVPDTIFAGQVPSLRILRLSGVSINLLTSPLFPTHLKVLDLHGGPHLPMIPLATFITFLNQLPRLQILMVKDILSNPGTIRALSNSLTNVPHVSLDYLALLNIGTQWINNFHLLQTRLAVGTNTRVHLHANLNTVESIIYLPLLKFMPPLRPEATPVQVLMLTDLDFRRIYPGQSGEPEETRLDQTFR</sequence>
<gene>
    <name evidence="1" type="ORF">EWM64_g3303</name>
</gene>
<keyword evidence="2" id="KW-1185">Reference proteome</keyword>
<protein>
    <submittedName>
        <fullName evidence="1">Uncharacterized protein</fullName>
    </submittedName>
</protein>
<dbReference type="Gene3D" id="3.80.10.10">
    <property type="entry name" value="Ribonuclease Inhibitor"/>
    <property type="match status" value="1"/>
</dbReference>
<organism evidence="1 2">
    <name type="scientific">Hericium alpestre</name>
    <dbReference type="NCBI Taxonomy" id="135208"/>
    <lineage>
        <taxon>Eukaryota</taxon>
        <taxon>Fungi</taxon>
        <taxon>Dikarya</taxon>
        <taxon>Basidiomycota</taxon>
        <taxon>Agaricomycotina</taxon>
        <taxon>Agaricomycetes</taxon>
        <taxon>Russulales</taxon>
        <taxon>Hericiaceae</taxon>
        <taxon>Hericium</taxon>
    </lineage>
</organism>
<evidence type="ECO:0000313" key="2">
    <source>
        <dbReference type="Proteomes" id="UP000298061"/>
    </source>
</evidence>